<protein>
    <submittedName>
        <fullName evidence="2">Uncharacterized protein</fullName>
    </submittedName>
</protein>
<reference evidence="3" key="1">
    <citation type="journal article" date="2014" name="Sci. Data">
        <title>Genomes of diverse isolates of the marine cyanobacterium Prochlorococcus.</title>
        <authorList>
            <person name="Biller S."/>
            <person name="Berube P."/>
            <person name="Thompson J."/>
            <person name="Kelly L."/>
            <person name="Roggensack S."/>
            <person name="Awad L."/>
            <person name="Roache-Johnson K."/>
            <person name="Ding H."/>
            <person name="Giovannoni S.J."/>
            <person name="Moore L.R."/>
            <person name="Chisholm S.W."/>
        </authorList>
    </citation>
    <scope>NUCLEOTIDE SEQUENCE [LARGE SCALE GENOMIC DNA]</scope>
    <source>
        <strain evidence="3">SB</strain>
    </source>
</reference>
<dbReference type="eggNOG" id="ENOG5031X2W">
    <property type="taxonomic scope" value="Bacteria"/>
</dbReference>
<dbReference type="Proteomes" id="UP000030345">
    <property type="component" value="Unassembled WGS sequence"/>
</dbReference>
<evidence type="ECO:0000256" key="1">
    <source>
        <dbReference type="SAM" id="SignalP"/>
    </source>
</evidence>
<feature type="chain" id="PRO_5001986185" evidence="1">
    <location>
        <begin position="25"/>
        <end position="78"/>
    </location>
</feature>
<organism evidence="2 3">
    <name type="scientific">Prochlorococcus marinus str. SB</name>
    <dbReference type="NCBI Taxonomy" id="59926"/>
    <lineage>
        <taxon>Bacteria</taxon>
        <taxon>Bacillati</taxon>
        <taxon>Cyanobacteriota</taxon>
        <taxon>Cyanophyceae</taxon>
        <taxon>Synechococcales</taxon>
        <taxon>Prochlorococcaceae</taxon>
        <taxon>Prochlorococcus</taxon>
    </lineage>
</organism>
<name>A0A0A2BAJ2_PROMR</name>
<dbReference type="EMBL" id="JNAS01000001">
    <property type="protein sequence ID" value="KGG09805.1"/>
    <property type="molecule type" value="Genomic_DNA"/>
</dbReference>
<evidence type="ECO:0000313" key="3">
    <source>
        <dbReference type="Proteomes" id="UP000030345"/>
    </source>
</evidence>
<dbReference type="AlphaFoldDB" id="A0A0A2BAJ2"/>
<feature type="signal peptide" evidence="1">
    <location>
        <begin position="1"/>
        <end position="24"/>
    </location>
</feature>
<accession>A0A0A2BAJ2</accession>
<keyword evidence="1" id="KW-0732">Signal</keyword>
<comment type="caution">
    <text evidence="2">The sequence shown here is derived from an EMBL/GenBank/DDBJ whole genome shotgun (WGS) entry which is preliminary data.</text>
</comment>
<dbReference type="RefSeq" id="WP_032519019.1">
    <property type="nucleotide sequence ID" value="NZ_CP138981.1"/>
</dbReference>
<gene>
    <name evidence="2" type="ORF">EV02_0394</name>
</gene>
<proteinExistence type="predicted"/>
<dbReference type="STRING" id="59926.EV02_0394"/>
<evidence type="ECO:0000313" key="2">
    <source>
        <dbReference type="EMBL" id="KGG09805.1"/>
    </source>
</evidence>
<sequence>MKKIVLFLCVLVFSIFSNTNNLLANEIENNIKDNISNEIEEIKPDNKKNKISNSSVEDLFGDEQTFPFVAGLGKNAAH</sequence>
<dbReference type="OrthoDB" id="541162at2"/>